<evidence type="ECO:0000313" key="2">
    <source>
        <dbReference type="Proteomes" id="UP000821865"/>
    </source>
</evidence>
<reference evidence="1" key="1">
    <citation type="submission" date="2020-05" db="EMBL/GenBank/DDBJ databases">
        <title>Large-scale comparative analyses of tick genomes elucidate their genetic diversity and vector capacities.</title>
        <authorList>
            <person name="Jia N."/>
            <person name="Wang J."/>
            <person name="Shi W."/>
            <person name="Du L."/>
            <person name="Sun Y."/>
            <person name="Zhan W."/>
            <person name="Jiang J."/>
            <person name="Wang Q."/>
            <person name="Zhang B."/>
            <person name="Ji P."/>
            <person name="Sakyi L.B."/>
            <person name="Cui X."/>
            <person name="Yuan T."/>
            <person name="Jiang B."/>
            <person name="Yang W."/>
            <person name="Lam T.T.-Y."/>
            <person name="Chang Q."/>
            <person name="Ding S."/>
            <person name="Wang X."/>
            <person name="Zhu J."/>
            <person name="Ruan X."/>
            <person name="Zhao L."/>
            <person name="Wei J."/>
            <person name="Que T."/>
            <person name="Du C."/>
            <person name="Cheng J."/>
            <person name="Dai P."/>
            <person name="Han X."/>
            <person name="Huang E."/>
            <person name="Gao Y."/>
            <person name="Liu J."/>
            <person name="Shao H."/>
            <person name="Ye R."/>
            <person name="Li L."/>
            <person name="Wei W."/>
            <person name="Wang X."/>
            <person name="Wang C."/>
            <person name="Yang T."/>
            <person name="Huo Q."/>
            <person name="Li W."/>
            <person name="Guo W."/>
            <person name="Chen H."/>
            <person name="Zhou L."/>
            <person name="Ni X."/>
            <person name="Tian J."/>
            <person name="Zhou Y."/>
            <person name="Sheng Y."/>
            <person name="Liu T."/>
            <person name="Pan Y."/>
            <person name="Xia L."/>
            <person name="Li J."/>
            <person name="Zhao F."/>
            <person name="Cao W."/>
        </authorList>
    </citation>
    <scope>NUCLEOTIDE SEQUENCE</scope>
    <source>
        <strain evidence="1">Dsil-2018</strain>
    </source>
</reference>
<evidence type="ECO:0000313" key="1">
    <source>
        <dbReference type="EMBL" id="KAH7948771.1"/>
    </source>
</evidence>
<accession>A0ACB8CNR6</accession>
<protein>
    <submittedName>
        <fullName evidence="1">Uncharacterized protein</fullName>
    </submittedName>
</protein>
<dbReference type="EMBL" id="CM023474">
    <property type="protein sequence ID" value="KAH7948771.1"/>
    <property type="molecule type" value="Genomic_DNA"/>
</dbReference>
<keyword evidence="2" id="KW-1185">Reference proteome</keyword>
<organism evidence="1 2">
    <name type="scientific">Dermacentor silvarum</name>
    <name type="common">Tick</name>
    <dbReference type="NCBI Taxonomy" id="543639"/>
    <lineage>
        <taxon>Eukaryota</taxon>
        <taxon>Metazoa</taxon>
        <taxon>Ecdysozoa</taxon>
        <taxon>Arthropoda</taxon>
        <taxon>Chelicerata</taxon>
        <taxon>Arachnida</taxon>
        <taxon>Acari</taxon>
        <taxon>Parasitiformes</taxon>
        <taxon>Ixodida</taxon>
        <taxon>Ixodoidea</taxon>
        <taxon>Ixodidae</taxon>
        <taxon>Rhipicephalinae</taxon>
        <taxon>Dermacentor</taxon>
    </lineage>
</organism>
<name>A0ACB8CNR6_DERSI</name>
<dbReference type="Proteomes" id="UP000821865">
    <property type="component" value="Chromosome 5"/>
</dbReference>
<sequence>MLRWSLEFSAYNYELFYVPGSKLSQADVFSRLPLPVKDEYETPLADIVPLEAGPEVPLDSTKIAALTRSDPVRYPGRLYETAAKALILEYPALKDTIGTGWDMHPALHFEGTNTYEARDITVVFEAFNIEVIDIIAGMTAVMKLY</sequence>
<gene>
    <name evidence="1" type="ORF">HPB49_002141</name>
</gene>
<proteinExistence type="predicted"/>
<comment type="caution">
    <text evidence="1">The sequence shown here is derived from an EMBL/GenBank/DDBJ whole genome shotgun (WGS) entry which is preliminary data.</text>
</comment>